<keyword evidence="4" id="KW-1185">Reference proteome</keyword>
<organism evidence="3 4">
    <name type="scientific">Menidia menidia</name>
    <name type="common">Atlantic silverside</name>
    <dbReference type="NCBI Taxonomy" id="238744"/>
    <lineage>
        <taxon>Eukaryota</taxon>
        <taxon>Metazoa</taxon>
        <taxon>Chordata</taxon>
        <taxon>Craniata</taxon>
        <taxon>Vertebrata</taxon>
        <taxon>Euteleostomi</taxon>
        <taxon>Actinopterygii</taxon>
        <taxon>Neopterygii</taxon>
        <taxon>Teleostei</taxon>
        <taxon>Neoteleostei</taxon>
        <taxon>Acanthomorphata</taxon>
        <taxon>Ovalentaria</taxon>
        <taxon>Atherinomorphae</taxon>
        <taxon>Atheriniformes</taxon>
        <taxon>Atherinopsidae</taxon>
        <taxon>Menidiinae</taxon>
        <taxon>Menidia</taxon>
    </lineage>
</organism>
<proteinExistence type="predicted"/>
<reference evidence="3" key="1">
    <citation type="submission" date="2021-05" db="EMBL/GenBank/DDBJ databases">
        <authorList>
            <person name="Tigano A."/>
        </authorList>
    </citation>
    <scope>NUCLEOTIDE SEQUENCE</scope>
</reference>
<protein>
    <submittedName>
        <fullName evidence="3">(Atlantic silverside) hypothetical protein</fullName>
    </submittedName>
</protein>
<gene>
    <name evidence="3" type="ORF">MMEN_LOCUS13107</name>
</gene>
<evidence type="ECO:0000256" key="2">
    <source>
        <dbReference type="SAM" id="Phobius"/>
    </source>
</evidence>
<dbReference type="Proteomes" id="UP000677803">
    <property type="component" value="Unassembled WGS sequence"/>
</dbReference>
<keyword evidence="2" id="KW-0472">Membrane</keyword>
<dbReference type="OrthoDB" id="9932608at2759"/>
<dbReference type="EMBL" id="CAJRST010014446">
    <property type="protein sequence ID" value="CAG5929488.1"/>
    <property type="molecule type" value="Genomic_DNA"/>
</dbReference>
<keyword evidence="2" id="KW-1133">Transmembrane helix</keyword>
<comment type="caution">
    <text evidence="3">The sequence shown here is derived from an EMBL/GenBank/DDBJ whole genome shotgun (WGS) entry which is preliminary data.</text>
</comment>
<keyword evidence="2" id="KW-0812">Transmembrane</keyword>
<dbReference type="AlphaFoldDB" id="A0A8S4BDK8"/>
<evidence type="ECO:0000313" key="3">
    <source>
        <dbReference type="EMBL" id="CAG5929488.1"/>
    </source>
</evidence>
<feature type="transmembrane region" description="Helical" evidence="2">
    <location>
        <begin position="47"/>
        <end position="68"/>
    </location>
</feature>
<evidence type="ECO:0000256" key="1">
    <source>
        <dbReference type="SAM" id="MobiDB-lite"/>
    </source>
</evidence>
<sequence length="127" mass="14232">MYFCGVYKKRHTILDCAVELIIKGNNGTNKKAHPDSRAEKADGIRDLMSVILGALSVILTVVVIVLAVRIRRLQTVLNEKQPKRKKENAASEDLNYAAVHFQAKSKRGRRPAAERQPEPHVVYAATR</sequence>
<feature type="region of interest" description="Disordered" evidence="1">
    <location>
        <begin position="104"/>
        <end position="127"/>
    </location>
</feature>
<accession>A0A8S4BDK8</accession>
<evidence type="ECO:0000313" key="4">
    <source>
        <dbReference type="Proteomes" id="UP000677803"/>
    </source>
</evidence>
<name>A0A8S4BDK8_9TELE</name>